<accession>L8ID49</accession>
<dbReference type="EMBL" id="JH881426">
    <property type="protein sequence ID" value="ELR54415.1"/>
    <property type="molecule type" value="Genomic_DNA"/>
</dbReference>
<sequence>VSGYFSYTLILHSNTTLFYGSTYSGFGHWELFHLPLMYLDRAPSMCVLFFEHFLTFWHYKILQSHPVYFLP</sequence>
<dbReference type="Proteomes" id="UP000011080">
    <property type="component" value="Unassembled WGS sequence"/>
</dbReference>
<feature type="non-terminal residue" evidence="1">
    <location>
        <position position="71"/>
    </location>
</feature>
<reference evidence="1 2" key="1">
    <citation type="journal article" date="2012" name="Nat. Genet.">
        <title>The yak genome and adaptation to life at high altitude.</title>
        <authorList>
            <person name="Qiu Q."/>
            <person name="Zhang G."/>
            <person name="Ma T."/>
            <person name="Qian W."/>
            <person name="Wang J."/>
            <person name="Ye Z."/>
            <person name="Cao C."/>
            <person name="Hu Q."/>
            <person name="Kim J."/>
            <person name="Larkin D.M."/>
            <person name="Auvil L."/>
            <person name="Capitanu B."/>
            <person name="Ma J."/>
            <person name="Lewin H.A."/>
            <person name="Qian X."/>
            <person name="Lang Y."/>
            <person name="Zhou R."/>
            <person name="Wang L."/>
            <person name="Wang K."/>
            <person name="Xia J."/>
            <person name="Liao S."/>
            <person name="Pan S."/>
            <person name="Lu X."/>
            <person name="Hou H."/>
            <person name="Wang Y."/>
            <person name="Zang X."/>
            <person name="Yin Y."/>
            <person name="Ma H."/>
            <person name="Zhang J."/>
            <person name="Wang Z."/>
            <person name="Zhang Y."/>
            <person name="Zhang D."/>
            <person name="Yonezawa T."/>
            <person name="Hasegawa M."/>
            <person name="Zhong Y."/>
            <person name="Liu W."/>
            <person name="Zhang Y."/>
            <person name="Huang Z."/>
            <person name="Zhang S."/>
            <person name="Long R."/>
            <person name="Yang H."/>
            <person name="Wang J."/>
            <person name="Lenstra J.A."/>
            <person name="Cooper D.N."/>
            <person name="Wu Y."/>
            <person name="Wang J."/>
            <person name="Shi P."/>
            <person name="Wang J."/>
            <person name="Liu J."/>
        </authorList>
    </citation>
    <scope>NUCLEOTIDE SEQUENCE [LARGE SCALE GENOMIC DNA]</scope>
    <source>
        <strain evidence="2">yakQH1</strain>
    </source>
</reference>
<gene>
    <name evidence="1" type="ORF">M91_04799</name>
</gene>
<proteinExistence type="predicted"/>
<feature type="non-terminal residue" evidence="1">
    <location>
        <position position="1"/>
    </location>
</feature>
<protein>
    <submittedName>
        <fullName evidence="1">Uncharacterized protein</fullName>
    </submittedName>
</protein>
<name>L8ID49_9CETA</name>
<organism evidence="1 2">
    <name type="scientific">Bos mutus</name>
    <name type="common">wild yak</name>
    <dbReference type="NCBI Taxonomy" id="72004"/>
    <lineage>
        <taxon>Eukaryota</taxon>
        <taxon>Metazoa</taxon>
        <taxon>Chordata</taxon>
        <taxon>Craniata</taxon>
        <taxon>Vertebrata</taxon>
        <taxon>Euteleostomi</taxon>
        <taxon>Mammalia</taxon>
        <taxon>Eutheria</taxon>
        <taxon>Laurasiatheria</taxon>
        <taxon>Artiodactyla</taxon>
        <taxon>Ruminantia</taxon>
        <taxon>Pecora</taxon>
        <taxon>Bovidae</taxon>
        <taxon>Bovinae</taxon>
        <taxon>Bos</taxon>
    </lineage>
</organism>
<evidence type="ECO:0000313" key="2">
    <source>
        <dbReference type="Proteomes" id="UP000011080"/>
    </source>
</evidence>
<evidence type="ECO:0000313" key="1">
    <source>
        <dbReference type="EMBL" id="ELR54415.1"/>
    </source>
</evidence>
<dbReference type="AlphaFoldDB" id="L8ID49"/>